<keyword evidence="4 8" id="KW-0808">Transferase</keyword>
<dbReference type="Pfam" id="PF03725">
    <property type="entry name" value="RNase_PH_C"/>
    <property type="match status" value="1"/>
</dbReference>
<keyword evidence="3 8" id="KW-0820">tRNA-binding</keyword>
<dbReference type="Proteomes" id="UP000005316">
    <property type="component" value="Unassembled WGS sequence"/>
</dbReference>
<keyword evidence="6 8" id="KW-0548">Nucleotidyltransferase</keyword>
<dbReference type="InterPro" id="IPR050080">
    <property type="entry name" value="RNase_PH"/>
</dbReference>
<dbReference type="CDD" id="cd11362">
    <property type="entry name" value="RNase_PH_bact"/>
    <property type="match status" value="1"/>
</dbReference>
<dbReference type="GO" id="GO:0008033">
    <property type="term" value="P:tRNA processing"/>
    <property type="evidence" value="ECO:0007669"/>
    <property type="project" value="UniProtKB-UniRule"/>
</dbReference>
<evidence type="ECO:0000259" key="10">
    <source>
        <dbReference type="Pfam" id="PF03725"/>
    </source>
</evidence>
<dbReference type="PANTHER" id="PTHR11953:SF0">
    <property type="entry name" value="EXOSOME COMPLEX COMPONENT RRP41"/>
    <property type="match status" value="1"/>
</dbReference>
<dbReference type="InterPro" id="IPR036345">
    <property type="entry name" value="ExoRNase_PH_dom2_sf"/>
</dbReference>
<dbReference type="InterPro" id="IPR015847">
    <property type="entry name" value="ExoRNase_PH_dom2"/>
</dbReference>
<comment type="catalytic activity">
    <reaction evidence="8">
        <text>tRNA(n+1) + phosphate = tRNA(n) + a ribonucleoside 5'-diphosphate</text>
        <dbReference type="Rhea" id="RHEA:10628"/>
        <dbReference type="Rhea" id="RHEA-COMP:17343"/>
        <dbReference type="Rhea" id="RHEA-COMP:17344"/>
        <dbReference type="ChEBI" id="CHEBI:43474"/>
        <dbReference type="ChEBI" id="CHEBI:57930"/>
        <dbReference type="ChEBI" id="CHEBI:173114"/>
        <dbReference type="EC" id="2.7.7.56"/>
    </reaction>
</comment>
<dbReference type="EC" id="2.7.7.56" evidence="8"/>
<gene>
    <name evidence="8 11" type="primary">rph</name>
    <name evidence="11" type="ORF">HMPREF9372_2900</name>
</gene>
<dbReference type="Gene3D" id="3.30.230.70">
    <property type="entry name" value="GHMP Kinase, N-terminal domain"/>
    <property type="match status" value="1"/>
</dbReference>
<dbReference type="GO" id="GO:0009022">
    <property type="term" value="F:tRNA nucleotidyltransferase activity"/>
    <property type="evidence" value="ECO:0007669"/>
    <property type="project" value="UniProtKB-UniRule"/>
</dbReference>
<dbReference type="GO" id="GO:0016075">
    <property type="term" value="P:rRNA catabolic process"/>
    <property type="evidence" value="ECO:0007669"/>
    <property type="project" value="UniProtKB-UniRule"/>
</dbReference>
<keyword evidence="2 8" id="KW-0698">rRNA processing</keyword>
<evidence type="ECO:0000313" key="12">
    <source>
        <dbReference type="Proteomes" id="UP000005316"/>
    </source>
</evidence>
<reference evidence="11 12" key="1">
    <citation type="submission" date="2011-04" db="EMBL/GenBank/DDBJ databases">
        <authorList>
            <person name="Muzny D."/>
            <person name="Qin X."/>
            <person name="Deng J."/>
            <person name="Jiang H."/>
            <person name="Liu Y."/>
            <person name="Qu J."/>
            <person name="Song X.-Z."/>
            <person name="Zhang L."/>
            <person name="Thornton R."/>
            <person name="Coyle M."/>
            <person name="Francisco L."/>
            <person name="Jackson L."/>
            <person name="Javaid M."/>
            <person name="Korchina V."/>
            <person name="Kovar C."/>
            <person name="Mata R."/>
            <person name="Mathew T."/>
            <person name="Ngo R."/>
            <person name="Nguyen L."/>
            <person name="Nguyen N."/>
            <person name="Okwuonu G."/>
            <person name="Ongeri F."/>
            <person name="Pham C."/>
            <person name="Simmons D."/>
            <person name="Wilczek-Boney K."/>
            <person name="Hale W."/>
            <person name="Jakkamsetti A."/>
            <person name="Pham P."/>
            <person name="Ruth R."/>
            <person name="San Lucas F."/>
            <person name="Warren J."/>
            <person name="Zhang J."/>
            <person name="Zhao Z."/>
            <person name="Zhou C."/>
            <person name="Zhu D."/>
            <person name="Lee S."/>
            <person name="Bess C."/>
            <person name="Blankenburg K."/>
            <person name="Forbes L."/>
            <person name="Fu Q."/>
            <person name="Gubbala S."/>
            <person name="Hirani K."/>
            <person name="Jayaseelan J.C."/>
            <person name="Lara F."/>
            <person name="Munidasa M."/>
            <person name="Palculict T."/>
            <person name="Patil S."/>
            <person name="Pu L.-L."/>
            <person name="Saada N."/>
            <person name="Tang L."/>
            <person name="Weissenberger G."/>
            <person name="Zhu Y."/>
            <person name="Hemphill L."/>
            <person name="Shang Y."/>
            <person name="Youmans B."/>
            <person name="Ayvaz T."/>
            <person name="Ross M."/>
            <person name="Santibanez J."/>
            <person name="Aqrawi P."/>
            <person name="Gross S."/>
            <person name="Joshi V."/>
            <person name="Fowler G."/>
            <person name="Nazareth L."/>
            <person name="Reid J."/>
            <person name="Worley K."/>
            <person name="Petrosino J."/>
            <person name="Highlander S."/>
            <person name="Gibbs R."/>
        </authorList>
    </citation>
    <scope>NUCLEOTIDE SEQUENCE [LARGE SCALE GENOMIC DNA]</scope>
    <source>
        <strain evidence="11 12">2681</strain>
    </source>
</reference>
<proteinExistence type="inferred from homology"/>
<sequence>MFIYMDKIIKMVHNGGYSMRHDGRTTEDIRTVTIEKDYLIHPEGSVLISVGNTKVICTATIEDRVPPFLRGSGKGWISAEYSMLPRATGQRTIRESSRGKVGGRTMEIQRLIGRALRAVVDLDAIGERTIWIDCDVIQADGGTRTSSITGAFVALVIAANKLQVEKQLPTFPVRDFLAATSVGKLADGQLITDLDYVEDSSADVDMNVVMTGEGQFVELQGTGEEATFSRAEMNDLLTLAEQGIERLIKIQKETLGELANKVGQRAGDAQ</sequence>
<comment type="similarity">
    <text evidence="1 8">Belongs to the RNase PH family.</text>
</comment>
<dbReference type="Pfam" id="PF01138">
    <property type="entry name" value="RNase_PH"/>
    <property type="match status" value="1"/>
</dbReference>
<dbReference type="GO" id="GO:0000049">
    <property type="term" value="F:tRNA binding"/>
    <property type="evidence" value="ECO:0007669"/>
    <property type="project" value="UniProtKB-UniRule"/>
</dbReference>
<dbReference type="InterPro" id="IPR001247">
    <property type="entry name" value="ExoRNase_PH_dom1"/>
</dbReference>
<dbReference type="GO" id="GO:0031125">
    <property type="term" value="P:rRNA 3'-end processing"/>
    <property type="evidence" value="ECO:0007669"/>
    <property type="project" value="UniProtKB-ARBA"/>
</dbReference>
<name>F9DVR9_9BACL</name>
<comment type="function">
    <text evidence="8">Phosphorolytic 3'-5' exoribonuclease that plays an important role in tRNA 3'-end maturation. Removes nucleotide residues following the 3'-CCA terminus of tRNAs; can also add nucleotides to the ends of RNA molecules by using nucleoside diphosphates as substrates, but this may not be physiologically important. Probably plays a role in initiation of 16S rRNA degradation (leading to ribosome degradation) during starvation.</text>
</comment>
<feature type="domain" description="Exoribonuclease phosphorolytic" evidence="10">
    <location>
        <begin position="176"/>
        <end position="242"/>
    </location>
</feature>
<dbReference type="InterPro" id="IPR002381">
    <property type="entry name" value="RNase_PH_bac-type"/>
</dbReference>
<comment type="subunit">
    <text evidence="8">Homohexameric ring arranged as a trimer of dimers.</text>
</comment>
<dbReference type="EMBL" id="AFPZ01000094">
    <property type="protein sequence ID" value="EGQ22393.1"/>
    <property type="molecule type" value="Genomic_DNA"/>
</dbReference>
<dbReference type="GO" id="GO:0000175">
    <property type="term" value="F:3'-5'-RNA exonuclease activity"/>
    <property type="evidence" value="ECO:0007669"/>
    <property type="project" value="UniProtKB-UniRule"/>
</dbReference>
<dbReference type="SUPFAM" id="SSF54211">
    <property type="entry name" value="Ribosomal protein S5 domain 2-like"/>
    <property type="match status" value="1"/>
</dbReference>
<dbReference type="HOGENOM" id="CLU_050858_0_0_9"/>
<feature type="binding site" evidence="8">
    <location>
        <begin position="142"/>
        <end position="144"/>
    </location>
    <ligand>
        <name>phosphate</name>
        <dbReference type="ChEBI" id="CHEBI:43474"/>
        <note>substrate</note>
    </ligand>
</feature>
<evidence type="ECO:0000256" key="4">
    <source>
        <dbReference type="ARBA" id="ARBA00022679"/>
    </source>
</evidence>
<protein>
    <recommendedName>
        <fullName evidence="8">Ribonuclease PH</fullName>
        <shortName evidence="8">RNase PH</shortName>
        <ecNumber evidence="8">2.7.7.56</ecNumber>
    </recommendedName>
    <alternativeName>
        <fullName evidence="8">tRNA nucleotidyltransferase</fullName>
    </alternativeName>
</protein>
<evidence type="ECO:0000256" key="1">
    <source>
        <dbReference type="ARBA" id="ARBA00006678"/>
    </source>
</evidence>
<evidence type="ECO:0000256" key="6">
    <source>
        <dbReference type="ARBA" id="ARBA00022695"/>
    </source>
</evidence>
<dbReference type="InterPro" id="IPR020568">
    <property type="entry name" value="Ribosomal_Su5_D2-typ_SF"/>
</dbReference>
<dbReference type="NCBIfam" id="TIGR01966">
    <property type="entry name" value="RNasePH"/>
    <property type="match status" value="1"/>
</dbReference>
<keyword evidence="7" id="KW-0694">RNA-binding</keyword>
<evidence type="ECO:0000256" key="8">
    <source>
        <dbReference type="HAMAP-Rule" id="MF_00564"/>
    </source>
</evidence>
<evidence type="ECO:0000256" key="7">
    <source>
        <dbReference type="ARBA" id="ARBA00022884"/>
    </source>
</evidence>
<keyword evidence="5 8" id="KW-0819">tRNA processing</keyword>
<evidence type="ECO:0000256" key="3">
    <source>
        <dbReference type="ARBA" id="ARBA00022555"/>
    </source>
</evidence>
<accession>F9DVR9</accession>
<dbReference type="SUPFAM" id="SSF55666">
    <property type="entry name" value="Ribonuclease PH domain 2-like"/>
    <property type="match status" value="1"/>
</dbReference>
<feature type="binding site" evidence="8">
    <location>
        <position position="104"/>
    </location>
    <ligand>
        <name>phosphate</name>
        <dbReference type="ChEBI" id="CHEBI:43474"/>
        <note>substrate</note>
    </ligand>
</feature>
<evidence type="ECO:0000313" key="11">
    <source>
        <dbReference type="EMBL" id="EGQ22393.1"/>
    </source>
</evidence>
<dbReference type="STRING" id="759851.SAMN04244570_1108"/>
<organism evidence="11 12">
    <name type="scientific">Sporosarcina newyorkensis 2681</name>
    <dbReference type="NCBI Taxonomy" id="1027292"/>
    <lineage>
        <taxon>Bacteria</taxon>
        <taxon>Bacillati</taxon>
        <taxon>Bacillota</taxon>
        <taxon>Bacilli</taxon>
        <taxon>Bacillales</taxon>
        <taxon>Caryophanaceae</taxon>
        <taxon>Sporosarcina</taxon>
    </lineage>
</organism>
<feature type="domain" description="Exoribonuclease phosphorolytic" evidence="9">
    <location>
        <begin position="29"/>
        <end position="158"/>
    </location>
</feature>
<dbReference type="eggNOG" id="COG0689">
    <property type="taxonomic scope" value="Bacteria"/>
</dbReference>
<dbReference type="PANTHER" id="PTHR11953">
    <property type="entry name" value="EXOSOME COMPLEX COMPONENT"/>
    <property type="match status" value="1"/>
</dbReference>
<dbReference type="HAMAP" id="MF_00564">
    <property type="entry name" value="RNase_PH"/>
    <property type="match status" value="1"/>
</dbReference>
<dbReference type="FunFam" id="3.30.230.70:FF:000003">
    <property type="entry name" value="Ribonuclease PH"/>
    <property type="match status" value="1"/>
</dbReference>
<dbReference type="AlphaFoldDB" id="F9DVR9"/>
<dbReference type="InterPro" id="IPR027408">
    <property type="entry name" value="PNPase/RNase_PH_dom_sf"/>
</dbReference>
<evidence type="ECO:0000256" key="5">
    <source>
        <dbReference type="ARBA" id="ARBA00022694"/>
    </source>
</evidence>
<evidence type="ECO:0000259" key="9">
    <source>
        <dbReference type="Pfam" id="PF01138"/>
    </source>
</evidence>
<comment type="caution">
    <text evidence="11">The sequence shown here is derived from an EMBL/GenBank/DDBJ whole genome shotgun (WGS) entry which is preliminary data.</text>
</comment>
<evidence type="ECO:0000256" key="2">
    <source>
        <dbReference type="ARBA" id="ARBA00022552"/>
    </source>
</evidence>